<feature type="binding site" evidence="6">
    <location>
        <position position="96"/>
    </location>
    <ligand>
        <name>ATP</name>
        <dbReference type="ChEBI" id="CHEBI:30616"/>
    </ligand>
</feature>
<dbReference type="PANTHER" id="PTHR46161:SF1">
    <property type="entry name" value="NUCLEOSIDE DIPHOSPHATE KINASE HOMOLOG 5"/>
    <property type="match status" value="1"/>
</dbReference>
<dbReference type="SMART" id="SM00562">
    <property type="entry name" value="NDK"/>
    <property type="match status" value="1"/>
</dbReference>
<dbReference type="AlphaFoldDB" id="A0A336LSV1"/>
<dbReference type="GO" id="GO:0006241">
    <property type="term" value="P:CTP biosynthetic process"/>
    <property type="evidence" value="ECO:0007669"/>
    <property type="project" value="InterPro"/>
</dbReference>
<reference evidence="11" key="2">
    <citation type="submission" date="2018-07" db="EMBL/GenBank/DDBJ databases">
        <authorList>
            <person name="Quirk P.G."/>
            <person name="Krulwich T.A."/>
        </authorList>
    </citation>
    <scope>NUCLEOTIDE SEQUENCE</scope>
</reference>
<dbReference type="GO" id="GO:0005524">
    <property type="term" value="F:ATP binding"/>
    <property type="evidence" value="ECO:0007669"/>
    <property type="project" value="UniProtKB-KW"/>
</dbReference>
<proteinExistence type="inferred from homology"/>
<reference evidence="10" key="1">
    <citation type="submission" date="2018-04" db="EMBL/GenBank/DDBJ databases">
        <authorList>
            <person name="Go L.Y."/>
            <person name="Mitchell J.A."/>
        </authorList>
    </citation>
    <scope>NUCLEOTIDE SEQUENCE</scope>
    <source>
        <tissue evidence="10">Whole organism</tissue>
    </source>
</reference>
<keyword evidence="8" id="KW-0418">Kinase</keyword>
<dbReference type="Pfam" id="PF00334">
    <property type="entry name" value="NDK"/>
    <property type="match status" value="1"/>
</dbReference>
<dbReference type="PROSITE" id="PS00469">
    <property type="entry name" value="NDPK"/>
    <property type="match status" value="1"/>
</dbReference>
<dbReference type="OMA" id="WRKEECQ"/>
<sequence length="156" mass="17828">MSTATTLTLAIIKPHVLKNPFALNAIKQIIEENNFAIRIQKKIQIDQKLAEKFYGEHKGRFFYKRLISFMCSSPSEVLVLERVDAINKWRELLGPTKVFKAVYSHPDSIRALYGLSDTRNACHGSDSLDSALKEIRIFFPTFNCNGIESNNKTNYN</sequence>
<feature type="binding site" evidence="6">
    <location>
        <position position="110"/>
    </location>
    <ligand>
        <name>ATP</name>
        <dbReference type="ChEBI" id="CHEBI:30616"/>
    </ligand>
</feature>
<keyword evidence="5" id="KW-0546">Nucleotide metabolism</keyword>
<dbReference type="SUPFAM" id="SSF54919">
    <property type="entry name" value="Nucleoside diphosphate kinase, NDK"/>
    <property type="match status" value="1"/>
</dbReference>
<dbReference type="GO" id="GO:0006228">
    <property type="term" value="P:UTP biosynthetic process"/>
    <property type="evidence" value="ECO:0007669"/>
    <property type="project" value="InterPro"/>
</dbReference>
<comment type="catalytic activity">
    <reaction evidence="8">
        <text>a 2'-deoxyribonucleoside 5'-diphosphate + ATP = a 2'-deoxyribonucleoside 5'-triphosphate + ADP</text>
        <dbReference type="Rhea" id="RHEA:44640"/>
        <dbReference type="ChEBI" id="CHEBI:30616"/>
        <dbReference type="ChEBI" id="CHEBI:61560"/>
        <dbReference type="ChEBI" id="CHEBI:73316"/>
        <dbReference type="ChEBI" id="CHEBI:456216"/>
        <dbReference type="EC" id="2.7.4.6"/>
    </reaction>
</comment>
<evidence type="ECO:0000256" key="1">
    <source>
        <dbReference type="ARBA" id="ARBA00008142"/>
    </source>
</evidence>
<dbReference type="EMBL" id="UFQT01003058">
    <property type="protein sequence ID" value="SSX34497.1"/>
    <property type="molecule type" value="Genomic_DNA"/>
</dbReference>
<feature type="binding site" evidence="6">
    <location>
        <position position="120"/>
    </location>
    <ligand>
        <name>ATP</name>
        <dbReference type="ChEBI" id="CHEBI:30616"/>
    </ligand>
</feature>
<dbReference type="PANTHER" id="PTHR46161">
    <property type="entry name" value="NUCLEOSIDE DIPHOSPHATE KINASE"/>
    <property type="match status" value="1"/>
</dbReference>
<name>A0A336LSV1_CULSO</name>
<evidence type="ECO:0000256" key="8">
    <source>
        <dbReference type="RuleBase" id="RU004013"/>
    </source>
</evidence>
<evidence type="ECO:0000256" key="4">
    <source>
        <dbReference type="ARBA" id="ARBA00022842"/>
    </source>
</evidence>
<dbReference type="GO" id="GO:0046872">
    <property type="term" value="F:metal ion binding"/>
    <property type="evidence" value="ECO:0007669"/>
    <property type="project" value="UniProtKB-KW"/>
</dbReference>
<dbReference type="EC" id="2.7.4.6" evidence="8"/>
<feature type="binding site" evidence="6">
    <location>
        <position position="90"/>
    </location>
    <ligand>
        <name>ATP</name>
        <dbReference type="ChEBI" id="CHEBI:30616"/>
    </ligand>
</feature>
<dbReference type="VEuPathDB" id="VectorBase:CSON008089"/>
<keyword evidence="2" id="KW-0963">Cytoplasm</keyword>
<evidence type="ECO:0000256" key="7">
    <source>
        <dbReference type="RuleBase" id="RU004011"/>
    </source>
</evidence>
<feature type="binding site" evidence="6">
    <location>
        <position position="62"/>
    </location>
    <ligand>
        <name>ATP</name>
        <dbReference type="ChEBI" id="CHEBI:30616"/>
    </ligand>
</feature>
<dbReference type="GO" id="GO:0006183">
    <property type="term" value="P:GTP biosynthetic process"/>
    <property type="evidence" value="ECO:0007669"/>
    <property type="project" value="InterPro"/>
</dbReference>
<dbReference type="GO" id="GO:0004550">
    <property type="term" value="F:nucleoside diphosphate kinase activity"/>
    <property type="evidence" value="ECO:0007669"/>
    <property type="project" value="UniProtKB-EC"/>
</dbReference>
<evidence type="ECO:0000259" key="9">
    <source>
        <dbReference type="SMART" id="SM00562"/>
    </source>
</evidence>
<dbReference type="PRINTS" id="PR01243">
    <property type="entry name" value="NUCDPKINASE"/>
</dbReference>
<dbReference type="PROSITE" id="PS51374">
    <property type="entry name" value="NDPK_LIKE"/>
    <property type="match status" value="1"/>
</dbReference>
<keyword evidence="8" id="KW-0547">Nucleotide-binding</keyword>
<dbReference type="EMBL" id="UFQS01003058">
    <property type="protein sequence ID" value="SSX15118.1"/>
    <property type="molecule type" value="Genomic_DNA"/>
</dbReference>
<keyword evidence="4" id="KW-0460">Magnesium</keyword>
<dbReference type="VEuPathDB" id="VectorBase:CSON003073"/>
<feature type="binding site" evidence="6">
    <location>
        <position position="13"/>
    </location>
    <ligand>
        <name>ATP</name>
        <dbReference type="ChEBI" id="CHEBI:30616"/>
    </ligand>
</feature>
<evidence type="ECO:0000256" key="2">
    <source>
        <dbReference type="ARBA" id="ARBA00022490"/>
    </source>
</evidence>
<dbReference type="InterPro" id="IPR036850">
    <property type="entry name" value="NDK-like_dom_sf"/>
</dbReference>
<feature type="domain" description="Nucleoside diphosphate kinase-like" evidence="9">
    <location>
        <begin position="5"/>
        <end position="146"/>
    </location>
</feature>
<dbReference type="Gene3D" id="3.30.70.141">
    <property type="entry name" value="Nucleoside diphosphate kinase-like domain"/>
    <property type="match status" value="1"/>
</dbReference>
<keyword evidence="3" id="KW-0479">Metal-binding</keyword>
<keyword evidence="8" id="KW-0067">ATP-binding</keyword>
<dbReference type="GO" id="GO:0003341">
    <property type="term" value="P:cilium movement"/>
    <property type="evidence" value="ECO:0007669"/>
    <property type="project" value="TreeGrafter"/>
</dbReference>
<evidence type="ECO:0000313" key="11">
    <source>
        <dbReference type="EMBL" id="SSX20935.1"/>
    </source>
</evidence>
<dbReference type="GO" id="GO:0005929">
    <property type="term" value="C:cilium"/>
    <property type="evidence" value="ECO:0007669"/>
    <property type="project" value="TreeGrafter"/>
</dbReference>
<evidence type="ECO:0000256" key="5">
    <source>
        <dbReference type="ARBA" id="ARBA00023080"/>
    </source>
</evidence>
<protein>
    <recommendedName>
        <fullName evidence="8">Nucleoside diphosphate kinase</fullName>
        <ecNumber evidence="8">2.7.4.6</ecNumber>
    </recommendedName>
</protein>
<dbReference type="InterPro" id="IPR023005">
    <property type="entry name" value="Nucleoside_diP_kinase_AS"/>
</dbReference>
<gene>
    <name evidence="11" type="primary">CSON003073</name>
    <name evidence="10" type="synonym">CSON008089</name>
</gene>
<evidence type="ECO:0000256" key="6">
    <source>
        <dbReference type="PROSITE-ProRule" id="PRU00706"/>
    </source>
</evidence>
<comment type="similarity">
    <text evidence="1 6 7">Belongs to the NDK family.</text>
</comment>
<accession>A0A336LSV1</accession>
<dbReference type="GO" id="GO:1902176">
    <property type="term" value="P:negative regulation of oxidative stress-induced intrinsic apoptotic signaling pathway"/>
    <property type="evidence" value="ECO:0007669"/>
    <property type="project" value="TreeGrafter"/>
</dbReference>
<dbReference type="EMBL" id="UFQT01000152">
    <property type="protein sequence ID" value="SSX20935.1"/>
    <property type="molecule type" value="Genomic_DNA"/>
</dbReference>
<evidence type="ECO:0000256" key="3">
    <source>
        <dbReference type="ARBA" id="ARBA00022723"/>
    </source>
</evidence>
<dbReference type="InterPro" id="IPR034907">
    <property type="entry name" value="NDK-like_dom"/>
</dbReference>
<evidence type="ECO:0000313" key="10">
    <source>
        <dbReference type="EMBL" id="SSX15118.1"/>
    </source>
</evidence>
<feature type="active site" description="Pros-phosphohistidine intermediate" evidence="6">
    <location>
        <position position="123"/>
    </location>
</feature>
<keyword evidence="8" id="KW-0808">Transferase</keyword>
<dbReference type="InterPro" id="IPR001564">
    <property type="entry name" value="Nucleoside_diP_kinase"/>
</dbReference>
<organism evidence="11">
    <name type="scientific">Culicoides sonorensis</name>
    <name type="common">Biting midge</name>
    <dbReference type="NCBI Taxonomy" id="179676"/>
    <lineage>
        <taxon>Eukaryota</taxon>
        <taxon>Metazoa</taxon>
        <taxon>Ecdysozoa</taxon>
        <taxon>Arthropoda</taxon>
        <taxon>Hexapoda</taxon>
        <taxon>Insecta</taxon>
        <taxon>Pterygota</taxon>
        <taxon>Neoptera</taxon>
        <taxon>Endopterygota</taxon>
        <taxon>Diptera</taxon>
        <taxon>Nematocera</taxon>
        <taxon>Chironomoidea</taxon>
        <taxon>Ceratopogonidae</taxon>
        <taxon>Ceratopogoninae</taxon>
        <taxon>Culicoides</taxon>
        <taxon>Monoculicoides</taxon>
    </lineage>
</organism>